<dbReference type="Proteomes" id="UP000661507">
    <property type="component" value="Unassembled WGS sequence"/>
</dbReference>
<accession>A0A917KYL5</accession>
<keyword evidence="2" id="KW-1185">Reference proteome</keyword>
<sequence length="131" mass="14452">MKIVAGLAYSLILAGCATTPPPGERMTRAAFIELVRGNTMESRSNDGWVARTYATPDLEQRGSARQPNGTETRYVGRIRAAEFGFCSQSPQLRGGAERCFDVWRDGTTLRAYWNGSLWTTMTVQPGNPFSL</sequence>
<dbReference type="EMBL" id="BMKW01000014">
    <property type="protein sequence ID" value="GGJ36092.1"/>
    <property type="molecule type" value="Genomic_DNA"/>
</dbReference>
<reference evidence="1" key="2">
    <citation type="submission" date="2020-09" db="EMBL/GenBank/DDBJ databases">
        <authorList>
            <person name="Sun Q."/>
            <person name="Zhou Y."/>
        </authorList>
    </citation>
    <scope>NUCLEOTIDE SEQUENCE</scope>
    <source>
        <strain evidence="1">CGMCC 1.3617</strain>
    </source>
</reference>
<organism evidence="1 2">
    <name type="scientific">Neoroseomonas lacus</name>
    <dbReference type="NCBI Taxonomy" id="287609"/>
    <lineage>
        <taxon>Bacteria</taxon>
        <taxon>Pseudomonadati</taxon>
        <taxon>Pseudomonadota</taxon>
        <taxon>Alphaproteobacteria</taxon>
        <taxon>Acetobacterales</taxon>
        <taxon>Acetobacteraceae</taxon>
        <taxon>Neoroseomonas</taxon>
    </lineage>
</organism>
<dbReference type="PROSITE" id="PS51257">
    <property type="entry name" value="PROKAR_LIPOPROTEIN"/>
    <property type="match status" value="1"/>
</dbReference>
<protein>
    <recommendedName>
        <fullName evidence="3">DUF995 domain-containing protein</fullName>
    </recommendedName>
</protein>
<dbReference type="AlphaFoldDB" id="A0A917KYL5"/>
<proteinExistence type="predicted"/>
<name>A0A917KYL5_9PROT</name>
<dbReference type="RefSeq" id="WP_188971905.1">
    <property type="nucleotide sequence ID" value="NZ_BMKW01000014.1"/>
</dbReference>
<comment type="caution">
    <text evidence="1">The sequence shown here is derived from an EMBL/GenBank/DDBJ whole genome shotgun (WGS) entry which is preliminary data.</text>
</comment>
<evidence type="ECO:0000313" key="2">
    <source>
        <dbReference type="Proteomes" id="UP000661507"/>
    </source>
</evidence>
<reference evidence="1" key="1">
    <citation type="journal article" date="2014" name="Int. J. Syst. Evol. Microbiol.">
        <title>Complete genome sequence of Corynebacterium casei LMG S-19264T (=DSM 44701T), isolated from a smear-ripened cheese.</title>
        <authorList>
            <consortium name="US DOE Joint Genome Institute (JGI-PGF)"/>
            <person name="Walter F."/>
            <person name="Albersmeier A."/>
            <person name="Kalinowski J."/>
            <person name="Ruckert C."/>
        </authorList>
    </citation>
    <scope>NUCLEOTIDE SEQUENCE</scope>
    <source>
        <strain evidence="1">CGMCC 1.3617</strain>
    </source>
</reference>
<gene>
    <name evidence="1" type="ORF">GCM10011320_49780</name>
</gene>
<evidence type="ECO:0000313" key="1">
    <source>
        <dbReference type="EMBL" id="GGJ36092.1"/>
    </source>
</evidence>
<evidence type="ECO:0008006" key="3">
    <source>
        <dbReference type="Google" id="ProtNLM"/>
    </source>
</evidence>